<dbReference type="UniPathway" id="UPA00143"/>
<dbReference type="PROSITE" id="PS50181">
    <property type="entry name" value="FBOX"/>
    <property type="match status" value="1"/>
</dbReference>
<dbReference type="InterPro" id="IPR045048">
    <property type="entry name" value="FBXO31/39"/>
</dbReference>
<dbReference type="Pfam" id="PF12014">
    <property type="entry name" value="Cyclin_D1_bind"/>
    <property type="match status" value="1"/>
</dbReference>
<dbReference type="GO" id="GO:0016567">
    <property type="term" value="P:protein ubiquitination"/>
    <property type="evidence" value="ECO:0007669"/>
    <property type="project" value="UniProtKB-UniPathway"/>
</dbReference>
<dbReference type="AlphaFoldDB" id="A0A165QSG3"/>
<dbReference type="PANTHER" id="PTHR10706:SF130">
    <property type="entry name" value="F-BOX ONLY PROTEIN 31"/>
    <property type="match status" value="1"/>
</dbReference>
<sequence>MVQSPCAGIHQLPYDILIQLSSLLTATDIVHLLSTCRALHPLAYDEHVWKDLSRRVGVYDVGGFGGRSFRTVYTGLLHAYIPLLGLWAGDHPFSGQILEFRLDLGGEGRPPGIVGVVWRFRSLEPEEFDDPSAVQLPTRIPIIRIGFSDDHAVEGLPDEGRRIDQAVPYCSVGNDKRQPHAMQLTVEPETTEGIFLHTRYGQFQHPAFPHPSWHDRTHPFPKAATPSAILPAAEPNTLTAASRPPVPICFKATADYVSSRAISISCARGCHERLSPFLGFKNCIRDHPRYYPLRMCEIPSAMPSDDWTPAHLAGLWLGTYGPHGTECLFLTYDETRRSLRAVKVTGDENVPRGSTSWDVSTVEQCQYTSSESELWSRAIGGAIPGHAFRGFGTISARGFMPHQITQFAVILTVIGPHELRLLWLDDGDVLGLIRYNQHAAVYSDSTGPAT</sequence>
<evidence type="ECO:0000256" key="1">
    <source>
        <dbReference type="ARBA" id="ARBA00004906"/>
    </source>
</evidence>
<protein>
    <recommendedName>
        <fullName evidence="3">F-box domain-containing protein</fullName>
    </recommendedName>
</protein>
<dbReference type="STRING" id="1314783.A0A165QSG3"/>
<name>A0A165QSG3_9APHY</name>
<dbReference type="PANTHER" id="PTHR10706">
    <property type="entry name" value="F-BOX FAMILY PROTEIN"/>
    <property type="match status" value="1"/>
</dbReference>
<dbReference type="OrthoDB" id="722566at2759"/>
<dbReference type="Proteomes" id="UP000076727">
    <property type="component" value="Unassembled WGS sequence"/>
</dbReference>
<keyword evidence="2" id="KW-0833">Ubl conjugation pathway</keyword>
<proteinExistence type="predicted"/>
<dbReference type="Gene3D" id="1.20.1280.50">
    <property type="match status" value="1"/>
</dbReference>
<accession>A0A165QSG3</accession>
<comment type="pathway">
    <text evidence="1">Protein modification; protein ubiquitination.</text>
</comment>
<dbReference type="InterPro" id="IPR036047">
    <property type="entry name" value="F-box-like_dom_sf"/>
</dbReference>
<feature type="domain" description="F-box" evidence="3">
    <location>
        <begin position="6"/>
        <end position="52"/>
    </location>
</feature>
<dbReference type="InterPro" id="IPR001810">
    <property type="entry name" value="F-box_dom"/>
</dbReference>
<dbReference type="Pfam" id="PF12937">
    <property type="entry name" value="F-box-like"/>
    <property type="match status" value="1"/>
</dbReference>
<gene>
    <name evidence="4" type="ORF">DAEQUDRAFT_709663</name>
</gene>
<evidence type="ECO:0000313" key="4">
    <source>
        <dbReference type="EMBL" id="KZT69867.1"/>
    </source>
</evidence>
<evidence type="ECO:0000256" key="2">
    <source>
        <dbReference type="ARBA" id="ARBA00022786"/>
    </source>
</evidence>
<organism evidence="4 5">
    <name type="scientific">Daedalea quercina L-15889</name>
    <dbReference type="NCBI Taxonomy" id="1314783"/>
    <lineage>
        <taxon>Eukaryota</taxon>
        <taxon>Fungi</taxon>
        <taxon>Dikarya</taxon>
        <taxon>Basidiomycota</taxon>
        <taxon>Agaricomycotina</taxon>
        <taxon>Agaricomycetes</taxon>
        <taxon>Polyporales</taxon>
        <taxon>Fomitopsis</taxon>
    </lineage>
</organism>
<dbReference type="EMBL" id="KV429055">
    <property type="protein sequence ID" value="KZT69867.1"/>
    <property type="molecule type" value="Genomic_DNA"/>
</dbReference>
<reference evidence="4 5" key="1">
    <citation type="journal article" date="2016" name="Mol. Biol. Evol.">
        <title>Comparative Genomics of Early-Diverging Mushroom-Forming Fungi Provides Insights into the Origins of Lignocellulose Decay Capabilities.</title>
        <authorList>
            <person name="Nagy L.G."/>
            <person name="Riley R."/>
            <person name="Tritt A."/>
            <person name="Adam C."/>
            <person name="Daum C."/>
            <person name="Floudas D."/>
            <person name="Sun H."/>
            <person name="Yadav J.S."/>
            <person name="Pangilinan J."/>
            <person name="Larsson K.H."/>
            <person name="Matsuura K."/>
            <person name="Barry K."/>
            <person name="Labutti K."/>
            <person name="Kuo R."/>
            <person name="Ohm R.A."/>
            <person name="Bhattacharya S.S."/>
            <person name="Shirouzu T."/>
            <person name="Yoshinaga Y."/>
            <person name="Martin F.M."/>
            <person name="Grigoriev I.V."/>
            <person name="Hibbett D.S."/>
        </authorList>
    </citation>
    <scope>NUCLEOTIDE SEQUENCE [LARGE SCALE GENOMIC DNA]</scope>
    <source>
        <strain evidence="4 5">L-15889</strain>
    </source>
</reference>
<evidence type="ECO:0000259" key="3">
    <source>
        <dbReference type="PROSITE" id="PS50181"/>
    </source>
</evidence>
<keyword evidence="5" id="KW-1185">Reference proteome</keyword>
<dbReference type="SUPFAM" id="SSF81383">
    <property type="entry name" value="F-box domain"/>
    <property type="match status" value="1"/>
</dbReference>
<evidence type="ECO:0000313" key="5">
    <source>
        <dbReference type="Proteomes" id="UP000076727"/>
    </source>
</evidence>